<sequence length="20" mass="2313">MVRGVLATKKLNPFFLFFSP</sequence>
<name>A0A2P2PTQ3_RHIMU</name>
<accession>A0A2P2PTQ3</accession>
<evidence type="ECO:0000313" key="1">
    <source>
        <dbReference type="EMBL" id="MBX58128.1"/>
    </source>
</evidence>
<reference evidence="1" key="1">
    <citation type="submission" date="2018-02" db="EMBL/GenBank/DDBJ databases">
        <title>Rhizophora mucronata_Transcriptome.</title>
        <authorList>
            <person name="Meera S.P."/>
            <person name="Sreeshan A."/>
            <person name="Augustine A."/>
        </authorList>
    </citation>
    <scope>NUCLEOTIDE SEQUENCE</scope>
    <source>
        <tissue evidence="1">Leaf</tissue>
    </source>
</reference>
<organism evidence="1">
    <name type="scientific">Rhizophora mucronata</name>
    <name type="common">Asiatic mangrove</name>
    <dbReference type="NCBI Taxonomy" id="61149"/>
    <lineage>
        <taxon>Eukaryota</taxon>
        <taxon>Viridiplantae</taxon>
        <taxon>Streptophyta</taxon>
        <taxon>Embryophyta</taxon>
        <taxon>Tracheophyta</taxon>
        <taxon>Spermatophyta</taxon>
        <taxon>Magnoliopsida</taxon>
        <taxon>eudicotyledons</taxon>
        <taxon>Gunneridae</taxon>
        <taxon>Pentapetalae</taxon>
        <taxon>rosids</taxon>
        <taxon>fabids</taxon>
        <taxon>Malpighiales</taxon>
        <taxon>Rhizophoraceae</taxon>
        <taxon>Rhizophora</taxon>
    </lineage>
</organism>
<dbReference type="AlphaFoldDB" id="A0A2P2PTQ3"/>
<protein>
    <submittedName>
        <fullName evidence="1">Uncharacterized protein</fullName>
    </submittedName>
</protein>
<proteinExistence type="predicted"/>
<dbReference type="EMBL" id="GGEC01077644">
    <property type="protein sequence ID" value="MBX58128.1"/>
    <property type="molecule type" value="Transcribed_RNA"/>
</dbReference>